<name>A0A0Q3J796_BRADI</name>
<dbReference type="RefSeq" id="XP_014753025.1">
    <property type="nucleotide sequence ID" value="XM_014897539.2"/>
</dbReference>
<dbReference type="PANTHER" id="PTHR34277:SF21">
    <property type="entry name" value="CLE FAMILY OSCLE305 PROTEIN"/>
    <property type="match status" value="1"/>
</dbReference>
<dbReference type="KEGG" id="bdi:106865890"/>
<protein>
    <submittedName>
        <fullName evidence="3 4">Uncharacterized protein</fullName>
    </submittedName>
</protein>
<dbReference type="OrthoDB" id="692725at2759"/>
<gene>
    <name evidence="4" type="primary">LOC106865890</name>
    <name evidence="3" type="ORF">BRADI_1g12021v3</name>
</gene>
<reference evidence="4" key="3">
    <citation type="submission" date="2018-08" db="UniProtKB">
        <authorList>
            <consortium name="EnsemblPlants"/>
        </authorList>
    </citation>
    <scope>IDENTIFICATION</scope>
    <source>
        <strain evidence="4">cv. Bd21</strain>
    </source>
</reference>
<feature type="region of interest" description="Disordered" evidence="1">
    <location>
        <begin position="49"/>
        <end position="107"/>
    </location>
</feature>
<dbReference type="GeneID" id="106865890"/>
<dbReference type="EMBL" id="CM000880">
    <property type="protein sequence ID" value="KQK13715.1"/>
    <property type="molecule type" value="Genomic_DNA"/>
</dbReference>
<reference evidence="3 4" key="1">
    <citation type="journal article" date="2010" name="Nature">
        <title>Genome sequencing and analysis of the model grass Brachypodium distachyon.</title>
        <authorList>
            <consortium name="International Brachypodium Initiative"/>
        </authorList>
    </citation>
    <scope>NUCLEOTIDE SEQUENCE [LARGE SCALE GENOMIC DNA]</scope>
    <source>
        <strain evidence="3">Bd21</strain>
        <strain evidence="4">cv. Bd21</strain>
    </source>
</reference>
<dbReference type="Proteomes" id="UP000008810">
    <property type="component" value="Chromosome 1"/>
</dbReference>
<dbReference type="InterPro" id="IPR039316">
    <property type="entry name" value="CLE25/26"/>
</dbReference>
<evidence type="ECO:0000313" key="4">
    <source>
        <dbReference type="EnsemblPlants" id="KQK13715"/>
    </source>
</evidence>
<evidence type="ECO:0000256" key="1">
    <source>
        <dbReference type="SAM" id="MobiDB-lite"/>
    </source>
</evidence>
<keyword evidence="2" id="KW-0732">Signal</keyword>
<feature type="chain" id="PRO_5044546009" evidence="2">
    <location>
        <begin position="31"/>
        <end position="107"/>
    </location>
</feature>
<dbReference type="Gramene" id="KQK13715">
    <property type="protein sequence ID" value="KQK13715"/>
    <property type="gene ID" value="BRADI_1g12021v3"/>
</dbReference>
<evidence type="ECO:0000313" key="5">
    <source>
        <dbReference type="Proteomes" id="UP000008810"/>
    </source>
</evidence>
<dbReference type="EnsemblPlants" id="KQK13715">
    <property type="protein sequence ID" value="KQK13715"/>
    <property type="gene ID" value="BRADI_1g12021v3"/>
</dbReference>
<accession>A0A0Q3J796</accession>
<organism evidence="3">
    <name type="scientific">Brachypodium distachyon</name>
    <name type="common">Purple false brome</name>
    <name type="synonym">Trachynia distachya</name>
    <dbReference type="NCBI Taxonomy" id="15368"/>
    <lineage>
        <taxon>Eukaryota</taxon>
        <taxon>Viridiplantae</taxon>
        <taxon>Streptophyta</taxon>
        <taxon>Embryophyta</taxon>
        <taxon>Tracheophyta</taxon>
        <taxon>Spermatophyta</taxon>
        <taxon>Magnoliopsida</taxon>
        <taxon>Liliopsida</taxon>
        <taxon>Poales</taxon>
        <taxon>Poaceae</taxon>
        <taxon>BOP clade</taxon>
        <taxon>Pooideae</taxon>
        <taxon>Stipodae</taxon>
        <taxon>Brachypodieae</taxon>
        <taxon>Brachypodium</taxon>
    </lineage>
</organism>
<evidence type="ECO:0000256" key="2">
    <source>
        <dbReference type="SAM" id="SignalP"/>
    </source>
</evidence>
<evidence type="ECO:0000313" key="3">
    <source>
        <dbReference type="EMBL" id="KQK13715.1"/>
    </source>
</evidence>
<dbReference type="PANTHER" id="PTHR34277">
    <property type="entry name" value="CLAVATA3/ESR (CLE)-RELATED PROTEIN 26"/>
    <property type="match status" value="1"/>
</dbReference>
<sequence>MGGSIGGRCRISGLALVVVVVLLSTTMANGIRTGGATNVGTGAPGPAAISATDVAPPPPVAAAATTVPSEKAALDDTYKDSKRKVPNGPDPIHNRRTRWGDAPARRV</sequence>
<reference evidence="3" key="2">
    <citation type="submission" date="2017-06" db="EMBL/GenBank/DDBJ databases">
        <title>WGS assembly of Brachypodium distachyon.</title>
        <authorList>
            <consortium name="The International Brachypodium Initiative"/>
            <person name="Lucas S."/>
            <person name="Harmon-Smith M."/>
            <person name="Lail K."/>
            <person name="Tice H."/>
            <person name="Grimwood J."/>
            <person name="Bruce D."/>
            <person name="Barry K."/>
            <person name="Shu S."/>
            <person name="Lindquist E."/>
            <person name="Wang M."/>
            <person name="Pitluck S."/>
            <person name="Vogel J.P."/>
            <person name="Garvin D.F."/>
            <person name="Mockler T.C."/>
            <person name="Schmutz J."/>
            <person name="Rokhsar D."/>
            <person name="Bevan M.W."/>
        </authorList>
    </citation>
    <scope>NUCLEOTIDE SEQUENCE</scope>
    <source>
        <strain evidence="3">Bd21</strain>
    </source>
</reference>
<keyword evidence="5" id="KW-1185">Reference proteome</keyword>
<proteinExistence type="predicted"/>
<feature type="signal peptide" evidence="2">
    <location>
        <begin position="1"/>
        <end position="30"/>
    </location>
</feature>
<dbReference type="AlphaFoldDB" id="A0A0Q3J796"/>